<evidence type="ECO:0000313" key="1">
    <source>
        <dbReference type="EMBL" id="JAD64490.1"/>
    </source>
</evidence>
<reference evidence="1" key="1">
    <citation type="submission" date="2014-09" db="EMBL/GenBank/DDBJ databases">
        <authorList>
            <person name="Magalhaes I.L.F."/>
            <person name="Oliveira U."/>
            <person name="Santos F.R."/>
            <person name="Vidigal T.H.D.A."/>
            <person name="Brescovit A.D."/>
            <person name="Santos A.J."/>
        </authorList>
    </citation>
    <scope>NUCLEOTIDE SEQUENCE</scope>
    <source>
        <tissue evidence="1">Shoot tissue taken approximately 20 cm above the soil surface</tissue>
    </source>
</reference>
<sequence length="17" mass="2076">MKPKYTISFSFRCSFSF</sequence>
<accession>A0A0A9BTI5</accession>
<reference evidence="1" key="2">
    <citation type="journal article" date="2015" name="Data Brief">
        <title>Shoot transcriptome of the giant reed, Arundo donax.</title>
        <authorList>
            <person name="Barrero R.A."/>
            <person name="Guerrero F.D."/>
            <person name="Moolhuijzen P."/>
            <person name="Goolsby J.A."/>
            <person name="Tidwell J."/>
            <person name="Bellgard S.E."/>
            <person name="Bellgard M.I."/>
        </authorList>
    </citation>
    <scope>NUCLEOTIDE SEQUENCE</scope>
    <source>
        <tissue evidence="1">Shoot tissue taken approximately 20 cm above the soil surface</tissue>
    </source>
</reference>
<protein>
    <submittedName>
        <fullName evidence="1">Uncharacterized protein</fullName>
    </submittedName>
</protein>
<organism evidence="1">
    <name type="scientific">Arundo donax</name>
    <name type="common">Giant reed</name>
    <name type="synonym">Donax arundinaceus</name>
    <dbReference type="NCBI Taxonomy" id="35708"/>
    <lineage>
        <taxon>Eukaryota</taxon>
        <taxon>Viridiplantae</taxon>
        <taxon>Streptophyta</taxon>
        <taxon>Embryophyta</taxon>
        <taxon>Tracheophyta</taxon>
        <taxon>Spermatophyta</taxon>
        <taxon>Magnoliopsida</taxon>
        <taxon>Liliopsida</taxon>
        <taxon>Poales</taxon>
        <taxon>Poaceae</taxon>
        <taxon>PACMAD clade</taxon>
        <taxon>Arundinoideae</taxon>
        <taxon>Arundineae</taxon>
        <taxon>Arundo</taxon>
    </lineage>
</organism>
<dbReference type="EMBL" id="GBRH01233405">
    <property type="protein sequence ID" value="JAD64490.1"/>
    <property type="molecule type" value="Transcribed_RNA"/>
</dbReference>
<proteinExistence type="predicted"/>
<name>A0A0A9BTI5_ARUDO</name>
<dbReference type="AlphaFoldDB" id="A0A0A9BTI5"/>